<feature type="compositionally biased region" description="Basic and acidic residues" evidence="1">
    <location>
        <begin position="322"/>
        <end position="348"/>
    </location>
</feature>
<organism evidence="2 3">
    <name type="scientific">Rehmannia glutinosa</name>
    <name type="common">Chinese foxglove</name>
    <dbReference type="NCBI Taxonomy" id="99300"/>
    <lineage>
        <taxon>Eukaryota</taxon>
        <taxon>Viridiplantae</taxon>
        <taxon>Streptophyta</taxon>
        <taxon>Embryophyta</taxon>
        <taxon>Tracheophyta</taxon>
        <taxon>Spermatophyta</taxon>
        <taxon>Magnoliopsida</taxon>
        <taxon>eudicotyledons</taxon>
        <taxon>Gunneridae</taxon>
        <taxon>Pentapetalae</taxon>
        <taxon>asterids</taxon>
        <taxon>lamiids</taxon>
        <taxon>Lamiales</taxon>
        <taxon>Orobanchaceae</taxon>
        <taxon>Rehmannieae</taxon>
        <taxon>Rehmannia</taxon>
    </lineage>
</organism>
<dbReference type="Proteomes" id="UP001318860">
    <property type="component" value="Unassembled WGS sequence"/>
</dbReference>
<feature type="region of interest" description="Disordered" evidence="1">
    <location>
        <begin position="212"/>
        <end position="252"/>
    </location>
</feature>
<evidence type="ECO:0008006" key="4">
    <source>
        <dbReference type="Google" id="ProtNLM"/>
    </source>
</evidence>
<proteinExistence type="predicted"/>
<name>A0ABR0W393_REHGL</name>
<reference evidence="2 3" key="1">
    <citation type="journal article" date="2021" name="Comput. Struct. Biotechnol. J.">
        <title>De novo genome assembly of the potent medicinal plant Rehmannia glutinosa using nanopore technology.</title>
        <authorList>
            <person name="Ma L."/>
            <person name="Dong C."/>
            <person name="Song C."/>
            <person name="Wang X."/>
            <person name="Zheng X."/>
            <person name="Niu Y."/>
            <person name="Chen S."/>
            <person name="Feng W."/>
        </authorList>
    </citation>
    <scope>NUCLEOTIDE SEQUENCE [LARGE SCALE GENOMIC DNA]</scope>
    <source>
        <strain evidence="2">DH-2019</strain>
    </source>
</reference>
<feature type="region of interest" description="Disordered" evidence="1">
    <location>
        <begin position="440"/>
        <end position="521"/>
    </location>
</feature>
<feature type="compositionally biased region" description="Pro residues" evidence="1">
    <location>
        <begin position="227"/>
        <end position="236"/>
    </location>
</feature>
<keyword evidence="3" id="KW-1185">Reference proteome</keyword>
<feature type="compositionally biased region" description="Basic and acidic residues" evidence="1">
    <location>
        <begin position="295"/>
        <end position="309"/>
    </location>
</feature>
<feature type="region of interest" description="Disordered" evidence="1">
    <location>
        <begin position="277"/>
        <end position="368"/>
    </location>
</feature>
<dbReference type="EMBL" id="JABTTQ020000074">
    <property type="protein sequence ID" value="KAK6141787.1"/>
    <property type="molecule type" value="Genomic_DNA"/>
</dbReference>
<feature type="compositionally biased region" description="Basic residues" evidence="1">
    <location>
        <begin position="310"/>
        <end position="321"/>
    </location>
</feature>
<evidence type="ECO:0000256" key="1">
    <source>
        <dbReference type="SAM" id="MobiDB-lite"/>
    </source>
</evidence>
<feature type="region of interest" description="Disordered" evidence="1">
    <location>
        <begin position="1"/>
        <end position="27"/>
    </location>
</feature>
<feature type="compositionally biased region" description="Basic and acidic residues" evidence="1">
    <location>
        <begin position="1"/>
        <end position="15"/>
    </location>
</feature>
<feature type="compositionally biased region" description="Polar residues" evidence="1">
    <location>
        <begin position="153"/>
        <end position="162"/>
    </location>
</feature>
<feature type="compositionally biased region" description="Basic and acidic residues" evidence="1">
    <location>
        <begin position="357"/>
        <end position="366"/>
    </location>
</feature>
<accession>A0ABR0W393</accession>
<feature type="compositionally biased region" description="Polar residues" evidence="1">
    <location>
        <begin position="484"/>
        <end position="493"/>
    </location>
</feature>
<evidence type="ECO:0000313" key="2">
    <source>
        <dbReference type="EMBL" id="KAK6141787.1"/>
    </source>
</evidence>
<protein>
    <recommendedName>
        <fullName evidence="4">Retrotransposon gag domain-containing protein</fullName>
    </recommendedName>
</protein>
<feature type="region of interest" description="Disordered" evidence="1">
    <location>
        <begin position="139"/>
        <end position="169"/>
    </location>
</feature>
<comment type="caution">
    <text evidence="2">The sequence shown here is derived from an EMBL/GenBank/DDBJ whole genome shotgun (WGS) entry which is preliminary data.</text>
</comment>
<gene>
    <name evidence="2" type="ORF">DH2020_024462</name>
</gene>
<feature type="compositionally biased region" description="Polar residues" evidence="1">
    <location>
        <begin position="508"/>
        <end position="517"/>
    </location>
</feature>
<sequence>MKESKGSHKVEKKEVQANGEGSSKNPSLKLMYAQTPHQGEITTSLFSKIPKELSVEQKAELAVKESRKAIEAEFEKVAEKHSAQIQNIRTQYDYPERVCPLITNSRWNNAKYNQHNAKWLGGKPDRFPVSGNELVQRLKGSRKLLQPKDPSATPFSSSTNNAKPKPNPSEWIEVSQRRVLRTFGLKFAKIQTKVNKLDGIEDLLETLMRDKASSVDGGGDSSSSLPTPNPTPPPTAPTRIAARSCRPKNPENFETHRKYQKLGNFPKPETQNPKLIAALPKTEPKSSRVASVALRSREHETERKRERGGVQKKKKKKKKRGRTESRDNEVSRESEIESVKTRCPDRGGGRSRRPRTRKFETHRKYETQSLAATTQTGTVDEYVDMFISRAAHVHGLSDSHSLGLFLNGLRNDIRIRIRSKDAADLFDTIHLTREIERKLQAPRGSRFGPTQPHTTSSGFTPGALGFHAGGPTPRNPTTPPLINGPTQSHSVGSPRNPPTPDSHFPATSVASSGSSRPNRGVRQLSHADYLDLKAKGLCFKCREPYHPLHNCPTKSLRVMIAAERDGEEPPRELEYTDQLDSSGELAPTELQWLELSPLAAGGFDGPRALKVMALLQESRFGS</sequence>
<evidence type="ECO:0000313" key="3">
    <source>
        <dbReference type="Proteomes" id="UP001318860"/>
    </source>
</evidence>